<sequence length="73" mass="8311">MGLNIMLGIVISYYWAVALLIFSMWFKLFWADETTPRNDLSSWVVLIVGASLWVVVLPFANLELVLKAYSINS</sequence>
<gene>
    <name evidence="2" type="ORF">CWATWH8502_1705</name>
</gene>
<reference evidence="2 3" key="2">
    <citation type="submission" date="2013-09" db="EMBL/GenBank/DDBJ databases">
        <title>Whole genome comparison of six Crocosphaera watsonii strains with differing phenotypes.</title>
        <authorList>
            <person name="Bench S.R."/>
            <person name="Heller P."/>
            <person name="Frank I."/>
            <person name="Arciniega M."/>
            <person name="Shilova I.N."/>
            <person name="Zehr J.P."/>
        </authorList>
    </citation>
    <scope>NUCLEOTIDE SEQUENCE [LARGE SCALE GENOMIC DNA]</scope>
    <source>
        <strain evidence="2 3">WH 8502</strain>
    </source>
</reference>
<evidence type="ECO:0000313" key="3">
    <source>
        <dbReference type="Proteomes" id="UP000018348"/>
    </source>
</evidence>
<accession>T2IK70</accession>
<evidence type="ECO:0000313" key="2">
    <source>
        <dbReference type="EMBL" id="CCQ53309.1"/>
    </source>
</evidence>
<name>T2IK70_CROWT</name>
<dbReference type="Proteomes" id="UP000018348">
    <property type="component" value="Unassembled WGS sequence"/>
</dbReference>
<feature type="transmembrane region" description="Helical" evidence="1">
    <location>
        <begin position="12"/>
        <end position="31"/>
    </location>
</feature>
<organism evidence="2 3">
    <name type="scientific">Crocosphaera watsonii WH 8502</name>
    <dbReference type="NCBI Taxonomy" id="423474"/>
    <lineage>
        <taxon>Bacteria</taxon>
        <taxon>Bacillati</taxon>
        <taxon>Cyanobacteriota</taxon>
        <taxon>Cyanophyceae</taxon>
        <taxon>Oscillatoriophycideae</taxon>
        <taxon>Chroococcales</taxon>
        <taxon>Aphanothecaceae</taxon>
        <taxon>Crocosphaera</taxon>
    </lineage>
</organism>
<reference evidence="2 3" key="1">
    <citation type="submission" date="2013-01" db="EMBL/GenBank/DDBJ databases">
        <authorList>
            <person name="Bench S."/>
        </authorList>
    </citation>
    <scope>NUCLEOTIDE SEQUENCE [LARGE SCALE GENOMIC DNA]</scope>
    <source>
        <strain evidence="2 3">WH 8502</strain>
    </source>
</reference>
<dbReference type="EMBL" id="CAQK01000805">
    <property type="protein sequence ID" value="CCQ53309.1"/>
    <property type="molecule type" value="Genomic_DNA"/>
</dbReference>
<protein>
    <submittedName>
        <fullName evidence="2">Uncharacterized protein</fullName>
    </submittedName>
</protein>
<proteinExistence type="predicted"/>
<keyword evidence="1" id="KW-0812">Transmembrane</keyword>
<comment type="caution">
    <text evidence="2">The sequence shown here is derived from an EMBL/GenBank/DDBJ whole genome shotgun (WGS) entry which is preliminary data.</text>
</comment>
<evidence type="ECO:0000256" key="1">
    <source>
        <dbReference type="SAM" id="Phobius"/>
    </source>
</evidence>
<dbReference type="AlphaFoldDB" id="T2IK70"/>
<feature type="transmembrane region" description="Helical" evidence="1">
    <location>
        <begin position="43"/>
        <end position="66"/>
    </location>
</feature>
<keyword evidence="1" id="KW-0472">Membrane</keyword>
<keyword evidence="1" id="KW-1133">Transmembrane helix</keyword>